<sequence>MNAALDWKCERKPLPSSYTGYLRGASLLDFKGGNVSLHQ</sequence>
<feature type="non-terminal residue" evidence="1">
    <location>
        <position position="39"/>
    </location>
</feature>
<accession>A0A1B8Y321</accession>
<dbReference type="AlphaFoldDB" id="A0A1B8Y321"/>
<reference evidence="1" key="2">
    <citation type="journal article" date="2010" name="Science">
        <title>The genome of the Western clawed frog Xenopus tropicalis.</title>
        <authorList>
            <person name="Hellsten U."/>
            <person name="Harland R.M."/>
            <person name="Gilchrist M.J."/>
            <person name="Hendrix D."/>
            <person name="Jurka J."/>
            <person name="Kapitonov V."/>
            <person name="Ovcharenko I."/>
            <person name="Putnam N.H."/>
            <person name="Shu S."/>
            <person name="Taher L."/>
            <person name="Blitz I.L."/>
            <person name="Blumberg B."/>
            <person name="Dichmann D.S."/>
            <person name="Dubchak I."/>
            <person name="Amaya E."/>
            <person name="Detter J.C."/>
            <person name="Fletcher R."/>
            <person name="Gerhard D.S."/>
            <person name="Goodstein D."/>
            <person name="Graves T."/>
            <person name="Grigoriev I.V."/>
            <person name="Grimwood J."/>
            <person name="Kawashima T."/>
            <person name="Lindquist E."/>
            <person name="Lucas S.M."/>
            <person name="Mead P.E."/>
            <person name="Mitros T."/>
            <person name="Ogino H."/>
            <person name="Ohta Y."/>
            <person name="Poliakov A.V."/>
            <person name="Pollet N."/>
            <person name="Robert J."/>
            <person name="Salamov A."/>
            <person name="Sater A.K."/>
            <person name="Schmutz J."/>
            <person name="Terry A."/>
            <person name="Vize P.D."/>
            <person name="Warren W.C."/>
            <person name="Wells D."/>
            <person name="Wills A."/>
            <person name="Wilson R.K."/>
            <person name="Zimmerman L.B."/>
            <person name="Zorn A.M."/>
            <person name="Grainger R."/>
            <person name="Grammer T."/>
            <person name="Khokha M.K."/>
            <person name="Richardson P.M."/>
            <person name="Rokhsar D.S."/>
        </authorList>
    </citation>
    <scope>NUCLEOTIDE SEQUENCE [LARGE SCALE GENOMIC DNA]</scope>
    <source>
        <strain evidence="1">Nigerian</strain>
    </source>
</reference>
<gene>
    <name evidence="1" type="ORF">XENTR_v900273161mg</name>
</gene>
<reference evidence="1" key="1">
    <citation type="submission" date="2009-11" db="EMBL/GenBank/DDBJ databases">
        <authorList>
            <consortium name="US DOE Joint Genome Institute (JGI-PGF)"/>
            <person name="Ottilar R."/>
            <person name="Schmutz J."/>
            <person name="Salamov A."/>
            <person name="Cheng J.F."/>
            <person name="Lucas S."/>
            <person name="Pitluck S."/>
            <person name="Gundlach H."/>
            <person name="Guo Y."/>
            <person name="Haberer G."/>
            <person name="Nasrallah J."/>
            <person name="Mayer K.F.X."/>
            <person name="van de Peer Y."/>
            <person name="Weigel D."/>
            <person name="Grigoriev I.V."/>
        </authorList>
    </citation>
    <scope>NUCLEOTIDE SEQUENCE</scope>
    <source>
        <strain evidence="1">Nigerian</strain>
    </source>
</reference>
<evidence type="ECO:0000313" key="1">
    <source>
        <dbReference type="EMBL" id="OCA17293.1"/>
    </source>
</evidence>
<protein>
    <submittedName>
        <fullName evidence="1">Uncharacterized protein</fullName>
    </submittedName>
</protein>
<dbReference type="EMBL" id="KV460510">
    <property type="protein sequence ID" value="OCA17293.1"/>
    <property type="molecule type" value="Genomic_DNA"/>
</dbReference>
<reference evidence="1" key="3">
    <citation type="submission" date="2016-05" db="EMBL/GenBank/DDBJ databases">
        <title>WGS assembly of Xenopus tropicalis.</title>
        <authorList>
            <person name="Sessions A."/>
            <person name="Jenkins J."/>
            <person name="Mitros T."/>
            <person name="Lyons J.T."/>
            <person name="Dichmann D.S."/>
            <person name="Robert J."/>
            <person name="Harland R.M."/>
            <person name="Rokhsar D.S."/>
        </authorList>
    </citation>
    <scope>NUCLEOTIDE SEQUENCE</scope>
    <source>
        <strain evidence="1">Nigerian</strain>
    </source>
</reference>
<name>A0A1B8Y321_XENTR</name>
<proteinExistence type="predicted"/>
<organism evidence="1">
    <name type="scientific">Xenopus tropicalis</name>
    <name type="common">Western clawed frog</name>
    <name type="synonym">Silurana tropicalis</name>
    <dbReference type="NCBI Taxonomy" id="8364"/>
    <lineage>
        <taxon>Eukaryota</taxon>
        <taxon>Metazoa</taxon>
        <taxon>Chordata</taxon>
        <taxon>Craniata</taxon>
        <taxon>Vertebrata</taxon>
        <taxon>Euteleostomi</taxon>
        <taxon>Amphibia</taxon>
        <taxon>Batrachia</taxon>
        <taxon>Anura</taxon>
        <taxon>Pipoidea</taxon>
        <taxon>Pipidae</taxon>
        <taxon>Xenopodinae</taxon>
        <taxon>Xenopus</taxon>
        <taxon>Silurana</taxon>
    </lineage>
</organism>